<organism evidence="1 2">
    <name type="scientific">Jejuia pallidilutea</name>
    <dbReference type="NCBI Taxonomy" id="504487"/>
    <lineage>
        <taxon>Bacteria</taxon>
        <taxon>Pseudomonadati</taxon>
        <taxon>Bacteroidota</taxon>
        <taxon>Flavobacteriia</taxon>
        <taxon>Flavobacteriales</taxon>
        <taxon>Flavobacteriaceae</taxon>
        <taxon>Jejuia</taxon>
    </lineage>
</organism>
<sequence>MDEFKLENFKKEYKKDLIFLELSDFETKRIVNRIKNENRFNNHLPLTLSLFWKELESNSINVESTNILEEIFNVLNLKVSSSSIVYIIWDFEKPIDVFKYDEVSKYWDDIWYDTTDEIILLCIEDYYILITDYGEIRYSISQPALQNL</sequence>
<dbReference type="EMBL" id="PVEO01000021">
    <property type="protein sequence ID" value="PQV44582.1"/>
    <property type="molecule type" value="Genomic_DNA"/>
</dbReference>
<dbReference type="AlphaFoldDB" id="A0A362WXE6"/>
<protein>
    <submittedName>
        <fullName evidence="1">Uncharacterized protein</fullName>
    </submittedName>
</protein>
<dbReference type="Proteomes" id="UP000251545">
    <property type="component" value="Unassembled WGS sequence"/>
</dbReference>
<gene>
    <name evidence="1" type="ORF">CLV33_1212</name>
</gene>
<evidence type="ECO:0000313" key="1">
    <source>
        <dbReference type="EMBL" id="PQV44582.1"/>
    </source>
</evidence>
<accession>A0A362WXE6</accession>
<name>A0A362WXE6_9FLAO</name>
<reference evidence="1 2" key="1">
    <citation type="submission" date="2018-02" db="EMBL/GenBank/DDBJ databases">
        <title>Genomic Encyclopedia of Archaeal and Bacterial Type Strains, Phase II (KMG-II): from individual species to whole genera.</title>
        <authorList>
            <person name="Goeker M."/>
        </authorList>
    </citation>
    <scope>NUCLEOTIDE SEQUENCE [LARGE SCALE GENOMIC DNA]</scope>
    <source>
        <strain evidence="1 2">DSM 21165</strain>
    </source>
</reference>
<comment type="caution">
    <text evidence="1">The sequence shown here is derived from an EMBL/GenBank/DDBJ whole genome shotgun (WGS) entry which is preliminary data.</text>
</comment>
<evidence type="ECO:0000313" key="2">
    <source>
        <dbReference type="Proteomes" id="UP000251545"/>
    </source>
</evidence>
<dbReference type="RefSeq" id="WP_105474917.1">
    <property type="nucleotide sequence ID" value="NZ_PVEO01000021.1"/>
</dbReference>
<proteinExistence type="predicted"/>